<reference evidence="1 2" key="1">
    <citation type="submission" date="2016-03" db="EMBL/GenBank/DDBJ databases">
        <title>Choanephora cucurbitarum.</title>
        <authorList>
            <person name="Min B."/>
            <person name="Park H."/>
            <person name="Park J.-H."/>
            <person name="Shin H.-D."/>
            <person name="Choi I.-G."/>
        </authorList>
    </citation>
    <scope>NUCLEOTIDE SEQUENCE [LARGE SCALE GENOMIC DNA]</scope>
    <source>
        <strain evidence="1 2">KUS-F28377</strain>
    </source>
</reference>
<evidence type="ECO:0000313" key="2">
    <source>
        <dbReference type="Proteomes" id="UP000093000"/>
    </source>
</evidence>
<dbReference type="OrthoDB" id="2264061at2759"/>
<gene>
    <name evidence="1" type="ORF">A0J61_01029</name>
</gene>
<dbReference type="EMBL" id="LUGH01000028">
    <property type="protein sequence ID" value="OBZ90927.1"/>
    <property type="molecule type" value="Genomic_DNA"/>
</dbReference>
<organism evidence="1 2">
    <name type="scientific">Choanephora cucurbitarum</name>
    <dbReference type="NCBI Taxonomy" id="101091"/>
    <lineage>
        <taxon>Eukaryota</taxon>
        <taxon>Fungi</taxon>
        <taxon>Fungi incertae sedis</taxon>
        <taxon>Mucoromycota</taxon>
        <taxon>Mucoromycotina</taxon>
        <taxon>Mucoromycetes</taxon>
        <taxon>Mucorales</taxon>
        <taxon>Mucorineae</taxon>
        <taxon>Choanephoraceae</taxon>
        <taxon>Choanephoroideae</taxon>
        <taxon>Choanephora</taxon>
    </lineage>
</organism>
<dbReference type="InParanoid" id="A0A1C7NPA5"/>
<proteinExistence type="predicted"/>
<protein>
    <submittedName>
        <fullName evidence="1">Uncharacterized protein</fullName>
    </submittedName>
</protein>
<accession>A0A1C7NPA5</accession>
<name>A0A1C7NPA5_9FUNG</name>
<evidence type="ECO:0000313" key="1">
    <source>
        <dbReference type="EMBL" id="OBZ90927.1"/>
    </source>
</evidence>
<dbReference type="InterPro" id="IPR036322">
    <property type="entry name" value="WD40_repeat_dom_sf"/>
</dbReference>
<dbReference type="SUPFAM" id="SSF50978">
    <property type="entry name" value="WD40 repeat-like"/>
    <property type="match status" value="1"/>
</dbReference>
<keyword evidence="2" id="KW-1185">Reference proteome</keyword>
<dbReference type="Proteomes" id="UP000093000">
    <property type="component" value="Unassembled WGS sequence"/>
</dbReference>
<sequence>MSASPSFIKLWSSKLSDSINCLAVGKPFLEELSEENDILIGTTAGRVMILNQTKPVEGLLETKGGSIQSIQLHDLTGFGALDLAVGDCDGIVTLFSRQQILSKRDLGSAITDITIHHDLTGSCEIIAGDINGSLTSFQQHDALWKINIAEESAKLATLGSVGILTSHAYRCTMLIRYDRKDDNHLLYDIWIGYDLFTCMRRLAIGSFHTKWRENTIFAIAKRYQLSHFISEEGLKRFISNHPNKKIRKDSKKIDLRQVLFAGQDGFVYIMIDFEIFQWFYVGFCLTKIIQFRPSTLKTHESDIVLCTGHSNEVAIYQDGEKISSIKTSDWPHAITLGDVNADGKDELILGSLDQMIEVYEWRQ</sequence>
<dbReference type="AlphaFoldDB" id="A0A1C7NPA5"/>
<comment type="caution">
    <text evidence="1">The sequence shown here is derived from an EMBL/GenBank/DDBJ whole genome shotgun (WGS) entry which is preliminary data.</text>
</comment>